<reference evidence="2" key="1">
    <citation type="submission" date="2020-02" db="EMBL/GenBank/DDBJ databases">
        <authorList>
            <person name="Meier V. D."/>
        </authorList>
    </citation>
    <scope>NUCLEOTIDE SEQUENCE</scope>
    <source>
        <strain evidence="2">AVDCRST_MAG04</strain>
    </source>
</reference>
<accession>A0A6J4HAA9</accession>
<proteinExistence type="predicted"/>
<feature type="compositionally biased region" description="Polar residues" evidence="1">
    <location>
        <begin position="52"/>
        <end position="67"/>
    </location>
</feature>
<feature type="non-terminal residue" evidence="2">
    <location>
        <position position="1"/>
    </location>
</feature>
<evidence type="ECO:0000313" key="2">
    <source>
        <dbReference type="EMBL" id="CAA9215786.1"/>
    </source>
</evidence>
<name>A0A6J4HAA9_9PROT</name>
<organism evidence="2">
    <name type="scientific">uncultured Acetobacteraceae bacterium</name>
    <dbReference type="NCBI Taxonomy" id="169975"/>
    <lineage>
        <taxon>Bacteria</taxon>
        <taxon>Pseudomonadati</taxon>
        <taxon>Pseudomonadota</taxon>
        <taxon>Alphaproteobacteria</taxon>
        <taxon>Acetobacterales</taxon>
        <taxon>Acetobacteraceae</taxon>
        <taxon>environmental samples</taxon>
    </lineage>
</organism>
<feature type="non-terminal residue" evidence="2">
    <location>
        <position position="67"/>
    </location>
</feature>
<feature type="compositionally biased region" description="Low complexity" evidence="1">
    <location>
        <begin position="15"/>
        <end position="31"/>
    </location>
</feature>
<dbReference type="EMBL" id="CADCTL010000026">
    <property type="protein sequence ID" value="CAA9215786.1"/>
    <property type="molecule type" value="Genomic_DNA"/>
</dbReference>
<protein>
    <submittedName>
        <fullName evidence="2">Uncharacterized protein</fullName>
    </submittedName>
</protein>
<evidence type="ECO:0000256" key="1">
    <source>
        <dbReference type="SAM" id="MobiDB-lite"/>
    </source>
</evidence>
<sequence length="67" mass="7206">CPKPICRRCRRPTARRSAAAPTPRPATTCRSRSPKRTANPRTATLASRAAKGTSSRTPPTKAFSRTG</sequence>
<dbReference type="AlphaFoldDB" id="A0A6J4HAA9"/>
<gene>
    <name evidence="2" type="ORF">AVDCRST_MAG04-368</name>
</gene>
<feature type="region of interest" description="Disordered" evidence="1">
    <location>
        <begin position="10"/>
        <end position="67"/>
    </location>
</feature>